<dbReference type="Pfam" id="PF00069">
    <property type="entry name" value="Pkinase"/>
    <property type="match status" value="1"/>
</dbReference>
<dbReference type="InterPro" id="IPR011009">
    <property type="entry name" value="Kinase-like_dom_sf"/>
</dbReference>
<dbReference type="OrthoDB" id="40902at2759"/>
<dbReference type="Gene3D" id="1.10.238.10">
    <property type="entry name" value="EF-hand"/>
    <property type="match status" value="2"/>
</dbReference>
<dbReference type="PANTHER" id="PTHR24347">
    <property type="entry name" value="SERINE/THREONINE-PROTEIN KINASE"/>
    <property type="match status" value="1"/>
</dbReference>
<proteinExistence type="predicted"/>
<dbReference type="Gene3D" id="3.30.200.20">
    <property type="entry name" value="Phosphorylase Kinase, domain 1"/>
    <property type="match status" value="1"/>
</dbReference>
<dbReference type="InterPro" id="IPR000719">
    <property type="entry name" value="Prot_kinase_dom"/>
</dbReference>
<feature type="domain" description="Protein kinase" evidence="1">
    <location>
        <begin position="45"/>
        <end position="298"/>
    </location>
</feature>
<dbReference type="SUPFAM" id="SSF47473">
    <property type="entry name" value="EF-hand"/>
    <property type="match status" value="1"/>
</dbReference>
<reference evidence="2 3" key="1">
    <citation type="submission" date="2016-11" db="EMBL/GenBank/DDBJ databases">
        <title>The macronuclear genome of Stentor coeruleus: a giant cell with tiny introns.</title>
        <authorList>
            <person name="Slabodnick M."/>
            <person name="Ruby J.G."/>
            <person name="Reiff S.B."/>
            <person name="Swart E.C."/>
            <person name="Gosai S."/>
            <person name="Prabakaran S."/>
            <person name="Witkowska E."/>
            <person name="Larue G.E."/>
            <person name="Fisher S."/>
            <person name="Freeman R.M."/>
            <person name="Gunawardena J."/>
            <person name="Chu W."/>
            <person name="Stover N.A."/>
            <person name="Gregory B.D."/>
            <person name="Nowacki M."/>
            <person name="Derisi J."/>
            <person name="Roy S.W."/>
            <person name="Marshall W.F."/>
            <person name="Sood P."/>
        </authorList>
    </citation>
    <scope>NUCLEOTIDE SEQUENCE [LARGE SCALE GENOMIC DNA]</scope>
    <source>
        <strain evidence="2">WM001</strain>
    </source>
</reference>
<dbReference type="GO" id="GO:0005524">
    <property type="term" value="F:ATP binding"/>
    <property type="evidence" value="ECO:0007669"/>
    <property type="project" value="InterPro"/>
</dbReference>
<evidence type="ECO:0000313" key="3">
    <source>
        <dbReference type="Proteomes" id="UP000187209"/>
    </source>
</evidence>
<evidence type="ECO:0000259" key="1">
    <source>
        <dbReference type="PROSITE" id="PS50011"/>
    </source>
</evidence>
<dbReference type="Gene3D" id="1.10.510.10">
    <property type="entry name" value="Transferase(Phosphotransferase) domain 1"/>
    <property type="match status" value="1"/>
</dbReference>
<sequence length="472" mass="54127">MGCCNSVSIPPLLSPSIIHLQNIPMKSPRISSLPRKKLLAITQKYQILRALGSGTIGSLFHAKDIETGEIRTIREINKSSSFDSEEIFQEAKILINLNHQNILKIYEPIIETSRSYYIVLENISGGTLSEKYQKNPIEGLLSKYVHSMFIGLEYLHNHGIVHCNLSQDYIVFDDNSKKSCIKIIGFMSARTKLENKGIDEKYLKYTWASPEVLKGEYTEKSDVWSAGVILYYLLTQRLPFPKGPKNVVVDNIIKGNVDFSNTAFLGLSFEAQSLLRSILKLKPEDRPSCKEILQHPWFYESKRNLPITYKLKEKLMKFQIPSGIARKILVYIIEQFLLTKKDYQVLKLFRSLDFTGEETVSRDEVANIFKQENVGFLNEDIEIIIEKFSLHNSTQVNYLDIMLGVTNWSKELKVHVLAKALNVKDHISLDLLNTKINTNKEEWDELSKQTQAIKGQILLTNLEIYLKKAIGY</sequence>
<accession>A0A1R2BWU0</accession>
<protein>
    <recommendedName>
        <fullName evidence="1">Protein kinase domain-containing protein</fullName>
    </recommendedName>
</protein>
<organism evidence="2 3">
    <name type="scientific">Stentor coeruleus</name>
    <dbReference type="NCBI Taxonomy" id="5963"/>
    <lineage>
        <taxon>Eukaryota</taxon>
        <taxon>Sar</taxon>
        <taxon>Alveolata</taxon>
        <taxon>Ciliophora</taxon>
        <taxon>Postciliodesmatophora</taxon>
        <taxon>Heterotrichea</taxon>
        <taxon>Heterotrichida</taxon>
        <taxon>Stentoridae</taxon>
        <taxon>Stentor</taxon>
    </lineage>
</organism>
<dbReference type="AlphaFoldDB" id="A0A1R2BWU0"/>
<dbReference type="PROSITE" id="PS50011">
    <property type="entry name" value="PROTEIN_KINASE_DOM"/>
    <property type="match status" value="1"/>
</dbReference>
<gene>
    <name evidence="2" type="ORF">SteCoe_18573</name>
</gene>
<dbReference type="EMBL" id="MPUH01000396">
    <property type="protein sequence ID" value="OMJ81065.1"/>
    <property type="molecule type" value="Genomic_DNA"/>
</dbReference>
<dbReference type="GO" id="GO:0004672">
    <property type="term" value="F:protein kinase activity"/>
    <property type="evidence" value="ECO:0007669"/>
    <property type="project" value="InterPro"/>
</dbReference>
<dbReference type="SUPFAM" id="SSF56112">
    <property type="entry name" value="Protein kinase-like (PK-like)"/>
    <property type="match status" value="1"/>
</dbReference>
<keyword evidence="3" id="KW-1185">Reference proteome</keyword>
<dbReference type="InterPro" id="IPR011992">
    <property type="entry name" value="EF-hand-dom_pair"/>
</dbReference>
<name>A0A1R2BWU0_9CILI</name>
<evidence type="ECO:0000313" key="2">
    <source>
        <dbReference type="EMBL" id="OMJ81065.1"/>
    </source>
</evidence>
<dbReference type="Proteomes" id="UP000187209">
    <property type="component" value="Unassembled WGS sequence"/>
</dbReference>
<comment type="caution">
    <text evidence="2">The sequence shown here is derived from an EMBL/GenBank/DDBJ whole genome shotgun (WGS) entry which is preliminary data.</text>
</comment>